<feature type="non-terminal residue" evidence="2">
    <location>
        <position position="77"/>
    </location>
</feature>
<organism evidence="2 3">
    <name type="scientific">Melipona bicolor</name>
    <dbReference type="NCBI Taxonomy" id="60889"/>
    <lineage>
        <taxon>Eukaryota</taxon>
        <taxon>Metazoa</taxon>
        <taxon>Ecdysozoa</taxon>
        <taxon>Arthropoda</taxon>
        <taxon>Hexapoda</taxon>
        <taxon>Insecta</taxon>
        <taxon>Pterygota</taxon>
        <taxon>Neoptera</taxon>
        <taxon>Endopterygota</taxon>
        <taxon>Hymenoptera</taxon>
        <taxon>Apocrita</taxon>
        <taxon>Aculeata</taxon>
        <taxon>Apoidea</taxon>
        <taxon>Anthophila</taxon>
        <taxon>Apidae</taxon>
        <taxon>Melipona</taxon>
    </lineage>
</organism>
<sequence>MNQSSRNTKDRNGLQLTENSQRPATSINSTLRGDNGGSRDASGETDNRISLANGAREMIGWEERKDFKRKTGQRCLA</sequence>
<proteinExistence type="predicted"/>
<accession>A0AA40KFE0</accession>
<protein>
    <submittedName>
        <fullName evidence="2">Uncharacterized protein</fullName>
    </submittedName>
</protein>
<evidence type="ECO:0000313" key="2">
    <source>
        <dbReference type="EMBL" id="KAK1118114.1"/>
    </source>
</evidence>
<feature type="region of interest" description="Disordered" evidence="1">
    <location>
        <begin position="1"/>
        <end position="51"/>
    </location>
</feature>
<gene>
    <name evidence="2" type="ORF">K0M31_015390</name>
</gene>
<name>A0AA40KFE0_9HYME</name>
<dbReference type="Proteomes" id="UP001177670">
    <property type="component" value="Unassembled WGS sequence"/>
</dbReference>
<dbReference type="EMBL" id="JAHYIQ010000045">
    <property type="protein sequence ID" value="KAK1118114.1"/>
    <property type="molecule type" value="Genomic_DNA"/>
</dbReference>
<evidence type="ECO:0000313" key="3">
    <source>
        <dbReference type="Proteomes" id="UP001177670"/>
    </source>
</evidence>
<dbReference type="AlphaFoldDB" id="A0AA40KFE0"/>
<evidence type="ECO:0000256" key="1">
    <source>
        <dbReference type="SAM" id="MobiDB-lite"/>
    </source>
</evidence>
<keyword evidence="3" id="KW-1185">Reference proteome</keyword>
<reference evidence="2" key="1">
    <citation type="submission" date="2021-10" db="EMBL/GenBank/DDBJ databases">
        <title>Melipona bicolor Genome sequencing and assembly.</title>
        <authorList>
            <person name="Araujo N.S."/>
            <person name="Arias M.C."/>
        </authorList>
    </citation>
    <scope>NUCLEOTIDE SEQUENCE</scope>
    <source>
        <strain evidence="2">USP_2M_L1-L4_2017</strain>
        <tissue evidence="2">Whole body</tissue>
    </source>
</reference>
<feature type="compositionally biased region" description="Polar residues" evidence="1">
    <location>
        <begin position="14"/>
        <end position="32"/>
    </location>
</feature>
<comment type="caution">
    <text evidence="2">The sequence shown here is derived from an EMBL/GenBank/DDBJ whole genome shotgun (WGS) entry which is preliminary data.</text>
</comment>